<keyword evidence="1" id="KW-0853">WD repeat</keyword>
<dbReference type="InterPro" id="IPR036322">
    <property type="entry name" value="WD40_repeat_dom_sf"/>
</dbReference>
<comment type="caution">
    <text evidence="2">The sequence shown here is derived from an EMBL/GenBank/DDBJ whole genome shotgun (WGS) entry which is preliminary data.</text>
</comment>
<protein>
    <submittedName>
        <fullName evidence="2">Uncharacterized protein</fullName>
    </submittedName>
</protein>
<dbReference type="SUPFAM" id="SSF50978">
    <property type="entry name" value="WD40 repeat-like"/>
    <property type="match status" value="1"/>
</dbReference>
<accession>A0A1Q9BWJ0</accession>
<dbReference type="Gene3D" id="2.130.10.10">
    <property type="entry name" value="YVTN repeat-like/Quinoprotein amine dehydrogenase"/>
    <property type="match status" value="1"/>
</dbReference>
<feature type="repeat" description="WD" evidence="1">
    <location>
        <begin position="39"/>
        <end position="82"/>
    </location>
</feature>
<dbReference type="EMBL" id="LSRX01002830">
    <property type="protein sequence ID" value="OLP75073.1"/>
    <property type="molecule type" value="Genomic_DNA"/>
</dbReference>
<evidence type="ECO:0000256" key="1">
    <source>
        <dbReference type="PROSITE-ProRule" id="PRU00221"/>
    </source>
</evidence>
<name>A0A1Q9BWJ0_SYMMI</name>
<dbReference type="PROSITE" id="PS50082">
    <property type="entry name" value="WD_REPEATS_2"/>
    <property type="match status" value="1"/>
</dbReference>
<dbReference type="OrthoDB" id="416716at2759"/>
<gene>
    <name evidence="2" type="ORF">AK812_SmicGene45198</name>
</gene>
<reference evidence="2 3" key="1">
    <citation type="submission" date="2016-02" db="EMBL/GenBank/DDBJ databases">
        <title>Genome analysis of coral dinoflagellate symbionts highlights evolutionary adaptations to a symbiotic lifestyle.</title>
        <authorList>
            <person name="Aranda M."/>
            <person name="Li Y."/>
            <person name="Liew Y.J."/>
            <person name="Baumgarten S."/>
            <person name="Simakov O."/>
            <person name="Wilson M."/>
            <person name="Piel J."/>
            <person name="Ashoor H."/>
            <person name="Bougouffa S."/>
            <person name="Bajic V.B."/>
            <person name="Ryu T."/>
            <person name="Ravasi T."/>
            <person name="Bayer T."/>
            <person name="Micklem G."/>
            <person name="Kim H."/>
            <person name="Bhak J."/>
            <person name="Lajeunesse T.C."/>
            <person name="Voolstra C.R."/>
        </authorList>
    </citation>
    <scope>NUCLEOTIDE SEQUENCE [LARGE SCALE GENOMIC DNA]</scope>
    <source>
        <strain evidence="2 3">CCMP2467</strain>
    </source>
</reference>
<keyword evidence="3" id="KW-1185">Reference proteome</keyword>
<dbReference type="SMART" id="SM00320">
    <property type="entry name" value="WD40"/>
    <property type="match status" value="1"/>
</dbReference>
<feature type="non-terminal residue" evidence="2">
    <location>
        <position position="1"/>
    </location>
</feature>
<dbReference type="PROSITE" id="PS50294">
    <property type="entry name" value="WD_REPEATS_REGION"/>
    <property type="match status" value="1"/>
</dbReference>
<dbReference type="AlphaFoldDB" id="A0A1Q9BWJ0"/>
<dbReference type="InterPro" id="IPR015943">
    <property type="entry name" value="WD40/YVTN_repeat-like_dom_sf"/>
</dbReference>
<organism evidence="2 3">
    <name type="scientific">Symbiodinium microadriaticum</name>
    <name type="common">Dinoflagellate</name>
    <name type="synonym">Zooxanthella microadriatica</name>
    <dbReference type="NCBI Taxonomy" id="2951"/>
    <lineage>
        <taxon>Eukaryota</taxon>
        <taxon>Sar</taxon>
        <taxon>Alveolata</taxon>
        <taxon>Dinophyceae</taxon>
        <taxon>Suessiales</taxon>
        <taxon>Symbiodiniaceae</taxon>
        <taxon>Symbiodinium</taxon>
    </lineage>
</organism>
<sequence>AGALPFGSASAGPALLVGSTNHHLLLMDLPEGRLKQVLHVGNAGEVHALAVHPSSDMQLFATGSSDATIRFWDARDHSPVVGRVLDYTRDQYWWPDGPVPKECTTCCVLEDKAACQFDRSCSLTSELGSALLPQRSEIKAGGNSGGVTQLQVSSDRAFVMSNAKDGQVLRPCVLVVIQGLR</sequence>
<dbReference type="InterPro" id="IPR001680">
    <property type="entry name" value="WD40_rpt"/>
</dbReference>
<proteinExistence type="predicted"/>
<dbReference type="Pfam" id="PF00400">
    <property type="entry name" value="WD40"/>
    <property type="match status" value="1"/>
</dbReference>
<evidence type="ECO:0000313" key="2">
    <source>
        <dbReference type="EMBL" id="OLP75073.1"/>
    </source>
</evidence>
<evidence type="ECO:0000313" key="3">
    <source>
        <dbReference type="Proteomes" id="UP000186817"/>
    </source>
</evidence>
<dbReference type="Proteomes" id="UP000186817">
    <property type="component" value="Unassembled WGS sequence"/>
</dbReference>